<protein>
    <submittedName>
        <fullName evidence="2">Uncharacterized protein</fullName>
    </submittedName>
</protein>
<dbReference type="EMBL" id="JAJFAZ020000006">
    <property type="protein sequence ID" value="KAI5324835.1"/>
    <property type="molecule type" value="Genomic_DNA"/>
</dbReference>
<organism evidence="2 3">
    <name type="scientific">Prunus dulcis</name>
    <name type="common">Almond</name>
    <name type="synonym">Amygdalus dulcis</name>
    <dbReference type="NCBI Taxonomy" id="3755"/>
    <lineage>
        <taxon>Eukaryota</taxon>
        <taxon>Viridiplantae</taxon>
        <taxon>Streptophyta</taxon>
        <taxon>Embryophyta</taxon>
        <taxon>Tracheophyta</taxon>
        <taxon>Spermatophyta</taxon>
        <taxon>Magnoliopsida</taxon>
        <taxon>eudicotyledons</taxon>
        <taxon>Gunneridae</taxon>
        <taxon>Pentapetalae</taxon>
        <taxon>rosids</taxon>
        <taxon>fabids</taxon>
        <taxon>Rosales</taxon>
        <taxon>Rosaceae</taxon>
        <taxon>Amygdaloideae</taxon>
        <taxon>Amygdaleae</taxon>
        <taxon>Prunus</taxon>
    </lineage>
</organism>
<accession>A0AAD4YXD1</accession>
<gene>
    <name evidence="2" type="ORF">L3X38_033908</name>
</gene>
<evidence type="ECO:0000256" key="1">
    <source>
        <dbReference type="SAM" id="MobiDB-lite"/>
    </source>
</evidence>
<reference evidence="2 3" key="1">
    <citation type="journal article" date="2022" name="G3 (Bethesda)">
        <title>Whole-genome sequence and methylome profiling of the almond [Prunus dulcis (Mill.) D.A. Webb] cultivar 'Nonpareil'.</title>
        <authorList>
            <person name="D'Amico-Willman K.M."/>
            <person name="Ouma W.Z."/>
            <person name="Meulia T."/>
            <person name="Sideli G.M."/>
            <person name="Gradziel T.M."/>
            <person name="Fresnedo-Ramirez J."/>
        </authorList>
    </citation>
    <scope>NUCLEOTIDE SEQUENCE [LARGE SCALE GENOMIC DNA]</scope>
    <source>
        <strain evidence="2">Clone GOH B32 T37-40</strain>
    </source>
</reference>
<dbReference type="AlphaFoldDB" id="A0AAD4YXD1"/>
<dbReference type="Proteomes" id="UP001054821">
    <property type="component" value="Chromosome 6"/>
</dbReference>
<keyword evidence="3" id="KW-1185">Reference proteome</keyword>
<name>A0AAD4YXD1_PRUDU</name>
<evidence type="ECO:0000313" key="2">
    <source>
        <dbReference type="EMBL" id="KAI5324835.1"/>
    </source>
</evidence>
<sequence length="138" mass="15844">MPNLEFLGIRSCLTLETLPQGQLPLVDIVFTLCRSIEILSEQLLREISRALNPLVLLEGRGIRVLRELNLKNKNYIIKLVRSHIDQRRRGDVPYMQTRIHLARDLLGAHWLQGRRNSEVKRVRGQSNPGMGDSLGSWP</sequence>
<comment type="caution">
    <text evidence="2">The sequence shown here is derived from an EMBL/GenBank/DDBJ whole genome shotgun (WGS) entry which is preliminary data.</text>
</comment>
<proteinExistence type="predicted"/>
<evidence type="ECO:0000313" key="3">
    <source>
        <dbReference type="Proteomes" id="UP001054821"/>
    </source>
</evidence>
<feature type="region of interest" description="Disordered" evidence="1">
    <location>
        <begin position="119"/>
        <end position="138"/>
    </location>
</feature>